<keyword evidence="2" id="KW-0418">Kinase</keyword>
<name>A0A2Z7D448_9LAMI</name>
<organism evidence="2 3">
    <name type="scientific">Dorcoceras hygrometricum</name>
    <dbReference type="NCBI Taxonomy" id="472368"/>
    <lineage>
        <taxon>Eukaryota</taxon>
        <taxon>Viridiplantae</taxon>
        <taxon>Streptophyta</taxon>
        <taxon>Embryophyta</taxon>
        <taxon>Tracheophyta</taxon>
        <taxon>Spermatophyta</taxon>
        <taxon>Magnoliopsida</taxon>
        <taxon>eudicotyledons</taxon>
        <taxon>Gunneridae</taxon>
        <taxon>Pentapetalae</taxon>
        <taxon>asterids</taxon>
        <taxon>lamiids</taxon>
        <taxon>Lamiales</taxon>
        <taxon>Gesneriaceae</taxon>
        <taxon>Didymocarpoideae</taxon>
        <taxon>Trichosporeae</taxon>
        <taxon>Loxocarpinae</taxon>
        <taxon>Dorcoceras</taxon>
    </lineage>
</organism>
<evidence type="ECO:0000256" key="1">
    <source>
        <dbReference type="SAM" id="MobiDB-lite"/>
    </source>
</evidence>
<dbReference type="AlphaFoldDB" id="A0A2Z7D448"/>
<feature type="region of interest" description="Disordered" evidence="1">
    <location>
        <begin position="185"/>
        <end position="215"/>
    </location>
</feature>
<dbReference type="Proteomes" id="UP000250235">
    <property type="component" value="Unassembled WGS sequence"/>
</dbReference>
<dbReference type="EMBL" id="KQ990195">
    <property type="protein sequence ID" value="KZV53537.1"/>
    <property type="molecule type" value="Genomic_DNA"/>
</dbReference>
<dbReference type="GO" id="GO:0016301">
    <property type="term" value="F:kinase activity"/>
    <property type="evidence" value="ECO:0007669"/>
    <property type="project" value="UniProtKB-KW"/>
</dbReference>
<reference evidence="2 3" key="1">
    <citation type="journal article" date="2015" name="Proc. Natl. Acad. Sci. U.S.A.">
        <title>The resurrection genome of Boea hygrometrica: A blueprint for survival of dehydration.</title>
        <authorList>
            <person name="Xiao L."/>
            <person name="Yang G."/>
            <person name="Zhang L."/>
            <person name="Yang X."/>
            <person name="Zhao S."/>
            <person name="Ji Z."/>
            <person name="Zhou Q."/>
            <person name="Hu M."/>
            <person name="Wang Y."/>
            <person name="Chen M."/>
            <person name="Xu Y."/>
            <person name="Jin H."/>
            <person name="Xiao X."/>
            <person name="Hu G."/>
            <person name="Bao F."/>
            <person name="Hu Y."/>
            <person name="Wan P."/>
            <person name="Li L."/>
            <person name="Deng X."/>
            <person name="Kuang T."/>
            <person name="Xiang C."/>
            <person name="Zhu J.K."/>
            <person name="Oliver M.J."/>
            <person name="He Y."/>
        </authorList>
    </citation>
    <scope>NUCLEOTIDE SEQUENCE [LARGE SCALE GENOMIC DNA]</scope>
    <source>
        <strain evidence="3">cv. XS01</strain>
    </source>
</reference>
<protein>
    <submittedName>
        <fullName evidence="2">Inactive protein kinase</fullName>
    </submittedName>
</protein>
<feature type="compositionally biased region" description="Basic and acidic residues" evidence="1">
    <location>
        <begin position="350"/>
        <end position="360"/>
    </location>
</feature>
<accession>A0A2Z7D448</accession>
<keyword evidence="2" id="KW-0808">Transferase</keyword>
<feature type="region of interest" description="Disordered" evidence="1">
    <location>
        <begin position="348"/>
        <end position="394"/>
    </location>
</feature>
<sequence>MQYLNRAMHEKGYQESSVRRLSRTSQGIVVFRYNDSAGHHIKNNVGPFRHNDSAGRSQRSTGIQISKEIRHNISYNNKGAATNSSLLSKQLLANGGGSGSHFPGAQRKTKISPGKRPRPDSTFIHQSALEDLTDLPRTESPRKDDRNKFDHPMDGGRRSTAVGREGGKGAAPFCVMEARITYPKLLKNRRNTGPQSRRPTNTATTSCSSNPATPISKLVSIESPREYELSATNLAPNGGEKRWLSTEIGFDEQYQSRVIGNEDREYKAAEDKKWNREAINTKIKSTFYDIHRMFSVLPRWHLCLAPTGVSRTRRFSVDCGRYANPIRQSGPRLDPRFLRQTALEVLTRSARSDSPRKTRPEQIPAKLAAAAAAHGGGGGERREKRGAADFRVRL</sequence>
<feature type="compositionally biased region" description="Basic and acidic residues" evidence="1">
    <location>
        <begin position="379"/>
        <end position="394"/>
    </location>
</feature>
<evidence type="ECO:0000313" key="3">
    <source>
        <dbReference type="Proteomes" id="UP000250235"/>
    </source>
</evidence>
<feature type="compositionally biased region" description="Basic residues" evidence="1">
    <location>
        <begin position="107"/>
        <end position="116"/>
    </location>
</feature>
<feature type="compositionally biased region" description="Polar residues" evidence="1">
    <location>
        <begin position="191"/>
        <end position="213"/>
    </location>
</feature>
<evidence type="ECO:0000313" key="2">
    <source>
        <dbReference type="EMBL" id="KZV53537.1"/>
    </source>
</evidence>
<gene>
    <name evidence="2" type="ORF">F511_19474</name>
</gene>
<feature type="region of interest" description="Disordered" evidence="1">
    <location>
        <begin position="92"/>
        <end position="168"/>
    </location>
</feature>
<feature type="compositionally biased region" description="Basic and acidic residues" evidence="1">
    <location>
        <begin position="134"/>
        <end position="157"/>
    </location>
</feature>
<keyword evidence="3" id="KW-1185">Reference proteome</keyword>
<proteinExistence type="predicted"/>